<dbReference type="InterPro" id="IPR046357">
    <property type="entry name" value="PPIase_dom_sf"/>
</dbReference>
<keyword evidence="3" id="KW-0413">Isomerase</keyword>
<dbReference type="GO" id="GO:0044183">
    <property type="term" value="F:protein folding chaperone"/>
    <property type="evidence" value="ECO:0007669"/>
    <property type="project" value="TreeGrafter"/>
</dbReference>
<reference evidence="6" key="1">
    <citation type="submission" date="2023-01" db="EMBL/GenBank/DDBJ databases">
        <title>Metagenome sequencing of chrysophaentin producing Chrysophaeum taylorii.</title>
        <authorList>
            <person name="Davison J."/>
            <person name="Bewley C."/>
        </authorList>
    </citation>
    <scope>NUCLEOTIDE SEQUENCE</scope>
    <source>
        <strain evidence="6">NIES-1699</strain>
    </source>
</reference>
<dbReference type="Pfam" id="PF00254">
    <property type="entry name" value="FKBP_C"/>
    <property type="match status" value="1"/>
</dbReference>
<proteinExistence type="predicted"/>
<dbReference type="GO" id="GO:0005740">
    <property type="term" value="C:mitochondrial envelope"/>
    <property type="evidence" value="ECO:0007669"/>
    <property type="project" value="TreeGrafter"/>
</dbReference>
<evidence type="ECO:0000256" key="3">
    <source>
        <dbReference type="PROSITE-ProRule" id="PRU00277"/>
    </source>
</evidence>
<accession>A0AAD7XM82</accession>
<evidence type="ECO:0000256" key="4">
    <source>
        <dbReference type="SAM" id="MobiDB-lite"/>
    </source>
</evidence>
<dbReference type="SUPFAM" id="SSF48452">
    <property type="entry name" value="TPR-like"/>
    <property type="match status" value="1"/>
</dbReference>
<evidence type="ECO:0000256" key="2">
    <source>
        <dbReference type="ARBA" id="ARBA00022803"/>
    </source>
</evidence>
<evidence type="ECO:0000313" key="7">
    <source>
        <dbReference type="Proteomes" id="UP001230188"/>
    </source>
</evidence>
<keyword evidence="2" id="KW-0802">TPR repeat</keyword>
<feature type="region of interest" description="Disordered" evidence="4">
    <location>
        <begin position="291"/>
        <end position="338"/>
    </location>
</feature>
<evidence type="ECO:0000256" key="1">
    <source>
        <dbReference type="ARBA" id="ARBA00022737"/>
    </source>
</evidence>
<dbReference type="SUPFAM" id="SSF54534">
    <property type="entry name" value="FKBP-like"/>
    <property type="match status" value="1"/>
</dbReference>
<dbReference type="PANTHER" id="PTHR46512">
    <property type="entry name" value="PEPTIDYLPROLYL ISOMERASE"/>
    <property type="match status" value="1"/>
</dbReference>
<feature type="domain" description="PPIase FKBP-type" evidence="5">
    <location>
        <begin position="47"/>
        <end position="139"/>
    </location>
</feature>
<keyword evidence="1" id="KW-0677">Repeat</keyword>
<dbReference type="AlphaFoldDB" id="A0AAD7XM82"/>
<dbReference type="EC" id="5.2.1.8" evidence="3"/>
<dbReference type="InterPro" id="IPR001179">
    <property type="entry name" value="PPIase_FKBP_dom"/>
</dbReference>
<dbReference type="EMBL" id="JAQMWT010000344">
    <property type="protein sequence ID" value="KAJ8603866.1"/>
    <property type="molecule type" value="Genomic_DNA"/>
</dbReference>
<feature type="compositionally biased region" description="Low complexity" evidence="4">
    <location>
        <begin position="315"/>
        <end position="329"/>
    </location>
</feature>
<dbReference type="PANTHER" id="PTHR46512:SF1">
    <property type="entry name" value="PEPTIDYLPROLYL ISOMERASE"/>
    <property type="match status" value="1"/>
</dbReference>
<evidence type="ECO:0000259" key="5">
    <source>
        <dbReference type="PROSITE" id="PS50059"/>
    </source>
</evidence>
<keyword evidence="7" id="KW-1185">Reference proteome</keyword>
<sequence length="338" mass="37759">MMSSSGEEPVVEDVTEGEVDAEGFRTLMEGVKYKEIVAGSGPQAEYKQAVIASWEGVLAADGTVFERGNRKMLRVGDGDAPPGLELGLRQLQNGTKCIVRASSRFAWGETGRPASDDEGTLAVPPDADIEWRIEAHRLWYKEADDAMTPQDQLVDARNKKVLGNEHFHHENWKKAASNYQEILKGLNVWNFDEGTDDRHEAETIYVDCGNNVVFALIKLDEWLKAERAVCDVLTVAPANKKALYRATQVALHLSKWQEAHAALTIALDKWPNSKEFRDLYDTLREHKRKYKERKAKMSAKMSKELFSVQDPPPADAAAVPPSSSPPQDDAQPRRCSVQ</sequence>
<dbReference type="Gene3D" id="1.25.40.10">
    <property type="entry name" value="Tetratricopeptide repeat domain"/>
    <property type="match status" value="1"/>
</dbReference>
<dbReference type="Gene3D" id="3.10.50.40">
    <property type="match status" value="1"/>
</dbReference>
<dbReference type="GO" id="GO:0016020">
    <property type="term" value="C:membrane"/>
    <property type="evidence" value="ECO:0007669"/>
    <property type="project" value="TreeGrafter"/>
</dbReference>
<dbReference type="GO" id="GO:0003755">
    <property type="term" value="F:peptidyl-prolyl cis-trans isomerase activity"/>
    <property type="evidence" value="ECO:0007669"/>
    <property type="project" value="UniProtKB-KW"/>
</dbReference>
<dbReference type="Proteomes" id="UP001230188">
    <property type="component" value="Unassembled WGS sequence"/>
</dbReference>
<dbReference type="InterPro" id="IPR011990">
    <property type="entry name" value="TPR-like_helical_dom_sf"/>
</dbReference>
<protein>
    <recommendedName>
        <fullName evidence="3">peptidylprolyl isomerase</fullName>
        <ecNumber evidence="3">5.2.1.8</ecNumber>
    </recommendedName>
</protein>
<gene>
    <name evidence="6" type="ORF">CTAYLR_000337</name>
</gene>
<name>A0AAD7XM82_9STRA</name>
<organism evidence="6 7">
    <name type="scientific">Chrysophaeum taylorii</name>
    <dbReference type="NCBI Taxonomy" id="2483200"/>
    <lineage>
        <taxon>Eukaryota</taxon>
        <taxon>Sar</taxon>
        <taxon>Stramenopiles</taxon>
        <taxon>Ochrophyta</taxon>
        <taxon>Pelagophyceae</taxon>
        <taxon>Pelagomonadales</taxon>
        <taxon>Pelagomonadaceae</taxon>
        <taxon>Chrysophaeum</taxon>
    </lineage>
</organism>
<dbReference type="GO" id="GO:0005829">
    <property type="term" value="C:cytosol"/>
    <property type="evidence" value="ECO:0007669"/>
    <property type="project" value="TreeGrafter"/>
</dbReference>
<evidence type="ECO:0000313" key="6">
    <source>
        <dbReference type="EMBL" id="KAJ8603866.1"/>
    </source>
</evidence>
<dbReference type="InterPro" id="IPR050754">
    <property type="entry name" value="FKBP4/5/8-like"/>
</dbReference>
<dbReference type="PROSITE" id="PS50059">
    <property type="entry name" value="FKBP_PPIASE"/>
    <property type="match status" value="1"/>
</dbReference>
<comment type="caution">
    <text evidence="6">The sequence shown here is derived from an EMBL/GenBank/DDBJ whole genome shotgun (WGS) entry which is preliminary data.</text>
</comment>
<comment type="catalytic activity">
    <reaction evidence="3">
        <text>[protein]-peptidylproline (omega=180) = [protein]-peptidylproline (omega=0)</text>
        <dbReference type="Rhea" id="RHEA:16237"/>
        <dbReference type="Rhea" id="RHEA-COMP:10747"/>
        <dbReference type="Rhea" id="RHEA-COMP:10748"/>
        <dbReference type="ChEBI" id="CHEBI:83833"/>
        <dbReference type="ChEBI" id="CHEBI:83834"/>
        <dbReference type="EC" id="5.2.1.8"/>
    </reaction>
</comment>
<dbReference type="GO" id="GO:0012505">
    <property type="term" value="C:endomembrane system"/>
    <property type="evidence" value="ECO:0007669"/>
    <property type="project" value="TreeGrafter"/>
</dbReference>
<keyword evidence="3" id="KW-0697">Rotamase</keyword>